<protein>
    <submittedName>
        <fullName evidence="1">Uncharacterized protein</fullName>
    </submittedName>
</protein>
<dbReference type="EMBL" id="CAKMTQ010000043">
    <property type="protein sequence ID" value="CAH1537257.1"/>
    <property type="molecule type" value="Genomic_DNA"/>
</dbReference>
<dbReference type="AlphaFoldDB" id="A0AAU9QC35"/>
<dbReference type="Proteomes" id="UP001295420">
    <property type="component" value="Unassembled WGS sequence"/>
</dbReference>
<accession>A0AAU9QC35</accession>
<evidence type="ECO:0000313" key="2">
    <source>
        <dbReference type="Proteomes" id="UP001295420"/>
    </source>
</evidence>
<evidence type="ECO:0000313" key="1">
    <source>
        <dbReference type="EMBL" id="CAH1537257.1"/>
    </source>
</evidence>
<name>A0AAU9QC35_9VIBR</name>
<proteinExistence type="predicted"/>
<reference evidence="1" key="1">
    <citation type="submission" date="2022-01" db="EMBL/GenBank/DDBJ databases">
        <authorList>
            <person name="Lagorce A."/>
        </authorList>
    </citation>
    <scope>NUCLEOTIDE SEQUENCE</scope>
    <source>
        <strain evidence="1">Th15_F1_D04</strain>
    </source>
</reference>
<comment type="caution">
    <text evidence="1">The sequence shown here is derived from an EMBL/GenBank/DDBJ whole genome shotgun (WGS) entry which is preliminary data.</text>
</comment>
<organism evidence="1 2">
    <name type="scientific">Vibrio owensii</name>
    <dbReference type="NCBI Taxonomy" id="696485"/>
    <lineage>
        <taxon>Bacteria</taxon>
        <taxon>Pseudomonadati</taxon>
        <taxon>Pseudomonadota</taxon>
        <taxon>Gammaproteobacteria</taxon>
        <taxon>Vibrionales</taxon>
        <taxon>Vibrionaceae</taxon>
        <taxon>Vibrio</taxon>
    </lineage>
</organism>
<gene>
    <name evidence="1" type="ORF">THF1D04_480005</name>
</gene>
<sequence>MRKLRGRTLAPELWMKEIVLGIRGQDRDEMKPHHKRLTFGLKL</sequence>